<dbReference type="InterPro" id="IPR036909">
    <property type="entry name" value="Cyt_c-like_dom_sf"/>
</dbReference>
<keyword evidence="1 4" id="KW-0349">Heme</keyword>
<evidence type="ECO:0000313" key="7">
    <source>
        <dbReference type="EMBL" id="MFC4527839.1"/>
    </source>
</evidence>
<accession>A0ABV9C5P8</accession>
<reference evidence="8" key="1">
    <citation type="journal article" date="2019" name="Int. J. Syst. Evol. Microbiol.">
        <title>The Global Catalogue of Microorganisms (GCM) 10K type strain sequencing project: providing services to taxonomists for standard genome sequencing and annotation.</title>
        <authorList>
            <consortium name="The Broad Institute Genomics Platform"/>
            <consortium name="The Broad Institute Genome Sequencing Center for Infectious Disease"/>
            <person name="Wu L."/>
            <person name="Ma J."/>
        </authorList>
    </citation>
    <scope>NUCLEOTIDE SEQUENCE [LARGE SCALE GENOMIC DNA]</scope>
    <source>
        <strain evidence="8">CCM 4481</strain>
    </source>
</reference>
<dbReference type="PROSITE" id="PS51007">
    <property type="entry name" value="CYTC"/>
    <property type="match status" value="1"/>
</dbReference>
<keyword evidence="3 4" id="KW-0408">Iron</keyword>
<gene>
    <name evidence="7" type="ORF">ACFO5W_14440</name>
</gene>
<evidence type="ECO:0000256" key="2">
    <source>
        <dbReference type="ARBA" id="ARBA00022723"/>
    </source>
</evidence>
<feature type="domain" description="Cytochrome c" evidence="6">
    <location>
        <begin position="66"/>
        <end position="151"/>
    </location>
</feature>
<organism evidence="7 8">
    <name type="scientific">Dyella halodurans</name>
    <dbReference type="NCBI Taxonomy" id="1920171"/>
    <lineage>
        <taxon>Bacteria</taxon>
        <taxon>Pseudomonadati</taxon>
        <taxon>Pseudomonadota</taxon>
        <taxon>Gammaproteobacteria</taxon>
        <taxon>Lysobacterales</taxon>
        <taxon>Rhodanobacteraceae</taxon>
        <taxon>Dyella</taxon>
    </lineage>
</organism>
<dbReference type="Proteomes" id="UP001595961">
    <property type="component" value="Unassembled WGS sequence"/>
</dbReference>
<dbReference type="SUPFAM" id="SSF46626">
    <property type="entry name" value="Cytochrome c"/>
    <property type="match status" value="1"/>
</dbReference>
<dbReference type="InterPro" id="IPR009056">
    <property type="entry name" value="Cyt_c-like_dom"/>
</dbReference>
<comment type="caution">
    <text evidence="7">The sequence shown here is derived from an EMBL/GenBank/DDBJ whole genome shotgun (WGS) entry which is preliminary data.</text>
</comment>
<evidence type="ECO:0000256" key="4">
    <source>
        <dbReference type="PROSITE-ProRule" id="PRU00433"/>
    </source>
</evidence>
<dbReference type="RefSeq" id="WP_266151829.1">
    <property type="nucleotide sequence ID" value="NZ_CP064028.1"/>
</dbReference>
<keyword evidence="2 4" id="KW-0479">Metal-binding</keyword>
<evidence type="ECO:0000256" key="5">
    <source>
        <dbReference type="SAM" id="MobiDB-lite"/>
    </source>
</evidence>
<evidence type="ECO:0000256" key="1">
    <source>
        <dbReference type="ARBA" id="ARBA00022617"/>
    </source>
</evidence>
<dbReference type="Gene3D" id="1.10.760.10">
    <property type="entry name" value="Cytochrome c-like domain"/>
    <property type="match status" value="1"/>
</dbReference>
<feature type="compositionally biased region" description="Basic and acidic residues" evidence="5">
    <location>
        <begin position="171"/>
        <end position="204"/>
    </location>
</feature>
<evidence type="ECO:0000313" key="8">
    <source>
        <dbReference type="Proteomes" id="UP001595961"/>
    </source>
</evidence>
<proteinExistence type="predicted"/>
<protein>
    <submittedName>
        <fullName evidence="7">C-type cytochrome</fullName>
    </submittedName>
</protein>
<name>A0ABV9C5P8_9GAMM</name>
<feature type="region of interest" description="Disordered" evidence="5">
    <location>
        <begin position="164"/>
        <end position="204"/>
    </location>
</feature>
<dbReference type="EMBL" id="JBHSGA010000017">
    <property type="protein sequence ID" value="MFC4527839.1"/>
    <property type="molecule type" value="Genomic_DNA"/>
</dbReference>
<keyword evidence="8" id="KW-1185">Reference proteome</keyword>
<dbReference type="Pfam" id="PF13442">
    <property type="entry name" value="Cytochrome_CBB3"/>
    <property type="match status" value="1"/>
</dbReference>
<evidence type="ECO:0000256" key="3">
    <source>
        <dbReference type="ARBA" id="ARBA00023004"/>
    </source>
</evidence>
<sequence length="204" mass="22023">MKVFAIVLSTLVALAAAAVFVWSGVYDIGADRPHWPLTARVIASLRDRSIEHQASGISVPDLDDPQRIRRGAGHYAAMCAACHLTPGMHETELRTGLYPQPPDLSRHGVHDAAEAFWVIKHGVKLTAMPAWGLSHDDAAIWDMVAFVRKLPTLDEATFEAMAGVPVNNGHGGHEHAHPDEPGGPGHDDDHDSHAGHDHDDHGSH</sequence>
<evidence type="ECO:0000259" key="6">
    <source>
        <dbReference type="PROSITE" id="PS51007"/>
    </source>
</evidence>